<evidence type="ECO:0000256" key="2">
    <source>
        <dbReference type="ARBA" id="ARBA00022525"/>
    </source>
</evidence>
<comment type="caution">
    <text evidence="4">The sequence shown here is derived from an EMBL/GenBank/DDBJ whole genome shotgun (WGS) entry which is preliminary data.</text>
</comment>
<evidence type="ECO:0000313" key="5">
    <source>
        <dbReference type="Proteomes" id="UP000295096"/>
    </source>
</evidence>
<dbReference type="GO" id="GO:0005509">
    <property type="term" value="F:calcium ion binding"/>
    <property type="evidence" value="ECO:0007669"/>
    <property type="project" value="InterPro"/>
</dbReference>
<dbReference type="SUPFAM" id="SSF51120">
    <property type="entry name" value="beta-Roll"/>
    <property type="match status" value="3"/>
</dbReference>
<name>A0A4R5QHV3_9PROT</name>
<dbReference type="PROSITE" id="PS00330">
    <property type="entry name" value="HEMOLYSIN_CALCIUM"/>
    <property type="match status" value="6"/>
</dbReference>
<evidence type="ECO:0000313" key="4">
    <source>
        <dbReference type="EMBL" id="TDH62329.1"/>
    </source>
</evidence>
<dbReference type="InterPro" id="IPR001343">
    <property type="entry name" value="Hemolysn_Ca-bd"/>
</dbReference>
<evidence type="ECO:0000256" key="3">
    <source>
        <dbReference type="SAM" id="MobiDB-lite"/>
    </source>
</evidence>
<evidence type="ECO:0000256" key="1">
    <source>
        <dbReference type="ARBA" id="ARBA00004613"/>
    </source>
</evidence>
<dbReference type="GO" id="GO:0005576">
    <property type="term" value="C:extracellular region"/>
    <property type="evidence" value="ECO:0007669"/>
    <property type="project" value="UniProtKB-SubCell"/>
</dbReference>
<dbReference type="Proteomes" id="UP000295096">
    <property type="component" value="Unassembled WGS sequence"/>
</dbReference>
<organism evidence="4 5">
    <name type="scientific">Dankookia rubra</name>
    <dbReference type="NCBI Taxonomy" id="1442381"/>
    <lineage>
        <taxon>Bacteria</taxon>
        <taxon>Pseudomonadati</taxon>
        <taxon>Pseudomonadota</taxon>
        <taxon>Alphaproteobacteria</taxon>
        <taxon>Acetobacterales</taxon>
        <taxon>Roseomonadaceae</taxon>
        <taxon>Dankookia</taxon>
    </lineage>
</organism>
<dbReference type="PANTHER" id="PTHR38340:SF1">
    <property type="entry name" value="S-LAYER PROTEIN"/>
    <property type="match status" value="1"/>
</dbReference>
<dbReference type="EMBL" id="SMSJ01000012">
    <property type="protein sequence ID" value="TDH62329.1"/>
    <property type="molecule type" value="Genomic_DNA"/>
</dbReference>
<dbReference type="OrthoDB" id="7234196at2"/>
<protein>
    <submittedName>
        <fullName evidence="4">Calcium-binding protein</fullName>
    </submittedName>
</protein>
<dbReference type="InterPro" id="IPR018511">
    <property type="entry name" value="Hemolysin-typ_Ca-bd_CS"/>
</dbReference>
<proteinExistence type="predicted"/>
<keyword evidence="5" id="KW-1185">Reference proteome</keyword>
<keyword evidence="2" id="KW-0964">Secreted</keyword>
<dbReference type="InterPro" id="IPR050557">
    <property type="entry name" value="RTX_toxin/Mannuronan_C5-epim"/>
</dbReference>
<dbReference type="Gene3D" id="2.150.10.10">
    <property type="entry name" value="Serralysin-like metalloprotease, C-terminal"/>
    <property type="match status" value="4"/>
</dbReference>
<comment type="subcellular location">
    <subcellularLocation>
        <location evidence="1">Secreted</location>
    </subcellularLocation>
</comment>
<dbReference type="PRINTS" id="PR00313">
    <property type="entry name" value="CABNDNGRPT"/>
</dbReference>
<accession>A0A4R5QHV3</accession>
<dbReference type="AlphaFoldDB" id="A0A4R5QHV3"/>
<dbReference type="Pfam" id="PF00353">
    <property type="entry name" value="HemolysinCabind"/>
    <property type="match status" value="5"/>
</dbReference>
<sequence length="524" mass="53910">MPGQPLPSTPCSRDAARSGLHRRPIAWPQHGMENHGMARELLDLVHGLLESGTGTETTNLERTEREQVSLTIPGMPEHQLAVGGAGADSFGGTDAADHYWGLGGADKLGGGPEGDVLTGGEGADLLSGGPGMDHLHGGGGNDTLYGAADADALMGGPGNDYLDEGPGHSSMDGEEGNDTLVGGMGPDAFIVRQGSGDDVIRDFTAGPGVGDHIALEEISWADLTINDTAAGVKISWEGGSVLLEGVQKSELSQDDFMFYNEPDLPPGARAPDGPVQEAPTPSMSGPEIIGSLPAADETLVPGSGDRAHTVAFDMYAATIGTERGELLSGSDDWDQIFGRAGADVLLGKGGDDVLDGGDGRDLLVGGDGPDQLEGGKGGDTLIGGAANDELMGSDGRDWLAEGEGHGMLDGGKGDDVYLGGAGSDAFMVSMDSGNDVVLDFRATGPAQGLFDHIAFMDIDAKNVKVEDTDLGAKVAWDMDQDGSDDGSILLVGVAKDELRQSDFMFPTPQFVDGISDVGSWYIFA</sequence>
<gene>
    <name evidence="4" type="ORF">E2C06_12015</name>
</gene>
<feature type="region of interest" description="Disordered" evidence="3">
    <location>
        <begin position="264"/>
        <end position="283"/>
    </location>
</feature>
<dbReference type="InterPro" id="IPR011049">
    <property type="entry name" value="Serralysin-like_metalloprot_C"/>
</dbReference>
<dbReference type="PANTHER" id="PTHR38340">
    <property type="entry name" value="S-LAYER PROTEIN"/>
    <property type="match status" value="1"/>
</dbReference>
<reference evidence="4 5" key="1">
    <citation type="journal article" date="2016" name="J. Microbiol.">
        <title>Dankookia rubra gen. nov., sp. nov., an alphaproteobacterium isolated from sediment of a shallow stream.</title>
        <authorList>
            <person name="Kim W.H."/>
            <person name="Kim D.H."/>
            <person name="Kang K."/>
            <person name="Ahn T.Y."/>
        </authorList>
    </citation>
    <scope>NUCLEOTIDE SEQUENCE [LARGE SCALE GENOMIC DNA]</scope>
    <source>
        <strain evidence="4 5">JCM30602</strain>
    </source>
</reference>